<dbReference type="PANTHER" id="PTHR32322:SF2">
    <property type="entry name" value="EAMA DOMAIN-CONTAINING PROTEIN"/>
    <property type="match status" value="1"/>
</dbReference>
<organism evidence="8 9">
    <name type="scientific">Fontibacillus phaseoli</name>
    <dbReference type="NCBI Taxonomy" id="1416533"/>
    <lineage>
        <taxon>Bacteria</taxon>
        <taxon>Bacillati</taxon>
        <taxon>Bacillota</taxon>
        <taxon>Bacilli</taxon>
        <taxon>Bacillales</taxon>
        <taxon>Paenibacillaceae</taxon>
        <taxon>Fontibacillus</taxon>
    </lineage>
</organism>
<feature type="transmembrane region" description="Helical" evidence="6">
    <location>
        <begin position="123"/>
        <end position="141"/>
    </location>
</feature>
<name>A0A369BJN0_9BACL</name>
<evidence type="ECO:0000256" key="4">
    <source>
        <dbReference type="ARBA" id="ARBA00022989"/>
    </source>
</evidence>
<evidence type="ECO:0000313" key="8">
    <source>
        <dbReference type="EMBL" id="RCX20647.1"/>
    </source>
</evidence>
<feature type="domain" description="EamA" evidence="7">
    <location>
        <begin position="156"/>
        <end position="297"/>
    </location>
</feature>
<feature type="transmembrane region" description="Helical" evidence="6">
    <location>
        <begin position="72"/>
        <end position="92"/>
    </location>
</feature>
<feature type="domain" description="EamA" evidence="7">
    <location>
        <begin position="6"/>
        <end position="139"/>
    </location>
</feature>
<feature type="transmembrane region" description="Helical" evidence="6">
    <location>
        <begin position="98"/>
        <end position="116"/>
    </location>
</feature>
<dbReference type="RefSeq" id="WP_114496700.1">
    <property type="nucleotide sequence ID" value="NZ_QPJW01000003.1"/>
</dbReference>
<dbReference type="PANTHER" id="PTHR32322">
    <property type="entry name" value="INNER MEMBRANE TRANSPORTER"/>
    <property type="match status" value="1"/>
</dbReference>
<proteinExistence type="inferred from homology"/>
<comment type="subcellular location">
    <subcellularLocation>
        <location evidence="1">Endomembrane system</location>
        <topology evidence="1">Multi-pass membrane protein</topology>
    </subcellularLocation>
</comment>
<dbReference type="GO" id="GO:0016020">
    <property type="term" value="C:membrane"/>
    <property type="evidence" value="ECO:0007669"/>
    <property type="project" value="UniProtKB-SubCell"/>
</dbReference>
<evidence type="ECO:0000256" key="2">
    <source>
        <dbReference type="ARBA" id="ARBA00007362"/>
    </source>
</evidence>
<dbReference type="SUPFAM" id="SSF103481">
    <property type="entry name" value="Multidrug resistance efflux transporter EmrE"/>
    <property type="match status" value="2"/>
</dbReference>
<comment type="caution">
    <text evidence="8">The sequence shown here is derived from an EMBL/GenBank/DDBJ whole genome shotgun (WGS) entry which is preliminary data.</text>
</comment>
<keyword evidence="9" id="KW-1185">Reference proteome</keyword>
<evidence type="ECO:0000256" key="3">
    <source>
        <dbReference type="ARBA" id="ARBA00022692"/>
    </source>
</evidence>
<dbReference type="Proteomes" id="UP000253090">
    <property type="component" value="Unassembled WGS sequence"/>
</dbReference>
<evidence type="ECO:0000259" key="7">
    <source>
        <dbReference type="Pfam" id="PF00892"/>
    </source>
</evidence>
<feature type="transmembrane region" description="Helical" evidence="6">
    <location>
        <begin position="191"/>
        <end position="211"/>
    </location>
</feature>
<feature type="transmembrane region" description="Helical" evidence="6">
    <location>
        <begin position="256"/>
        <end position="275"/>
    </location>
</feature>
<feature type="transmembrane region" description="Helical" evidence="6">
    <location>
        <begin position="223"/>
        <end position="244"/>
    </location>
</feature>
<gene>
    <name evidence="8" type="ORF">DFP94_103379</name>
</gene>
<reference evidence="8 9" key="1">
    <citation type="submission" date="2018-07" db="EMBL/GenBank/DDBJ databases">
        <title>Genomic Encyclopedia of Type Strains, Phase III (KMG-III): the genomes of soil and plant-associated and newly described type strains.</title>
        <authorList>
            <person name="Whitman W."/>
        </authorList>
    </citation>
    <scope>NUCLEOTIDE SEQUENCE [LARGE SCALE GENOMIC DNA]</scope>
    <source>
        <strain evidence="8 9">CECT 8333</strain>
    </source>
</reference>
<feature type="transmembrane region" description="Helical" evidence="6">
    <location>
        <begin position="33"/>
        <end position="52"/>
    </location>
</feature>
<dbReference type="InterPro" id="IPR037185">
    <property type="entry name" value="EmrE-like"/>
</dbReference>
<dbReference type="AlphaFoldDB" id="A0A369BJN0"/>
<dbReference type="Pfam" id="PF00892">
    <property type="entry name" value="EamA"/>
    <property type="match status" value="2"/>
</dbReference>
<feature type="transmembrane region" description="Helical" evidence="6">
    <location>
        <begin position="147"/>
        <end position="170"/>
    </location>
</feature>
<dbReference type="OrthoDB" id="9799821at2"/>
<accession>A0A369BJN0</accession>
<dbReference type="InterPro" id="IPR000620">
    <property type="entry name" value="EamA_dom"/>
</dbReference>
<feature type="transmembrane region" description="Helical" evidence="6">
    <location>
        <begin position="281"/>
        <end position="298"/>
    </location>
</feature>
<comment type="similarity">
    <text evidence="2">Belongs to the EamA transporter family.</text>
</comment>
<protein>
    <submittedName>
        <fullName evidence="8">Drug/metabolite transporter (DMT)-like permease</fullName>
    </submittedName>
</protein>
<dbReference type="InterPro" id="IPR050638">
    <property type="entry name" value="AA-Vitamin_Transporters"/>
</dbReference>
<keyword evidence="5 6" id="KW-0472">Membrane</keyword>
<evidence type="ECO:0000256" key="6">
    <source>
        <dbReference type="SAM" id="Phobius"/>
    </source>
</evidence>
<evidence type="ECO:0000313" key="9">
    <source>
        <dbReference type="Proteomes" id="UP000253090"/>
    </source>
</evidence>
<keyword evidence="3 6" id="KW-0812">Transmembrane</keyword>
<dbReference type="EMBL" id="QPJW01000003">
    <property type="protein sequence ID" value="RCX20647.1"/>
    <property type="molecule type" value="Genomic_DNA"/>
</dbReference>
<sequence length="320" mass="34372">MILNQGKIYLFLAFSLAGTSVIAARLVSDHIGPFTITALSLLLGLLILVPLYRIRLIAAIKRMTFTDWKMVVLQAFFGIFLFRALLLAGLHGTSAGEAGLLTGAAPAITALMAWLFLRERLTVGILAGTLFTVTGILLIQWSPSSGYLFLSGHLGGNLLVLGAAASESLFNTLSRAGSRDQTRRDSSVDPIVQTTLVTIAAFVFAVIPAFMEHPLSGLSDLGLTGWLSLLWYGWVVTVLAFICWYAGIKRTSTYTAAAYSGMMPLTSMLLSLGLLNESVSYAQAVGGLAVILGMWFIGRQPGKNASRGLEESADRYREAV</sequence>
<evidence type="ECO:0000256" key="1">
    <source>
        <dbReference type="ARBA" id="ARBA00004127"/>
    </source>
</evidence>
<evidence type="ECO:0000256" key="5">
    <source>
        <dbReference type="ARBA" id="ARBA00023136"/>
    </source>
</evidence>
<keyword evidence="4 6" id="KW-1133">Transmembrane helix</keyword>